<dbReference type="Ensembl" id="ENSMZET00005002973.1">
    <property type="protein sequence ID" value="ENSMZEP00005002857.1"/>
    <property type="gene ID" value="ENSMZEG00005002231.1"/>
</dbReference>
<proteinExistence type="predicted"/>
<sequence>MAEDGRSRKRRQTHEKEDPASSIMRFLWVCLCPGGEEGSATTALRCWRLKTTELHCNINSAETTRGSLLSQYYLHFE</sequence>
<dbReference type="Proteomes" id="UP000265160">
    <property type="component" value="LG15"/>
</dbReference>
<organism evidence="1 2">
    <name type="scientific">Maylandia zebra</name>
    <name type="common">zebra mbuna</name>
    <dbReference type="NCBI Taxonomy" id="106582"/>
    <lineage>
        <taxon>Eukaryota</taxon>
        <taxon>Metazoa</taxon>
        <taxon>Chordata</taxon>
        <taxon>Craniata</taxon>
        <taxon>Vertebrata</taxon>
        <taxon>Euteleostomi</taxon>
        <taxon>Actinopterygii</taxon>
        <taxon>Neopterygii</taxon>
        <taxon>Teleostei</taxon>
        <taxon>Neoteleostei</taxon>
        <taxon>Acanthomorphata</taxon>
        <taxon>Ovalentaria</taxon>
        <taxon>Cichlomorphae</taxon>
        <taxon>Cichliformes</taxon>
        <taxon>Cichlidae</taxon>
        <taxon>African cichlids</taxon>
        <taxon>Pseudocrenilabrinae</taxon>
        <taxon>Haplochromini</taxon>
        <taxon>Maylandia</taxon>
        <taxon>Maylandia zebra complex</taxon>
    </lineage>
</organism>
<accession>A0A3P9AZF8</accession>
<evidence type="ECO:0000313" key="2">
    <source>
        <dbReference type="Proteomes" id="UP000265160"/>
    </source>
</evidence>
<dbReference type="AlphaFoldDB" id="A0A3P9AZF8"/>
<name>A0A3P9AZF8_9CICH</name>
<reference evidence="1 2" key="1">
    <citation type="journal article" date="2014" name="Nature">
        <title>The genomic substrate for adaptive radiation in African cichlid fish.</title>
        <authorList>
            <person name="Brawand D."/>
            <person name="Wagner C.E."/>
            <person name="Li Y.I."/>
            <person name="Malinsky M."/>
            <person name="Keller I."/>
            <person name="Fan S."/>
            <person name="Simakov O."/>
            <person name="Ng A.Y."/>
            <person name="Lim Z.W."/>
            <person name="Bezault E."/>
            <person name="Turner-Maier J."/>
            <person name="Johnson J."/>
            <person name="Alcazar R."/>
            <person name="Noh H.J."/>
            <person name="Russell P."/>
            <person name="Aken B."/>
            <person name="Alfoldi J."/>
            <person name="Amemiya C."/>
            <person name="Azzouzi N."/>
            <person name="Baroiller J.F."/>
            <person name="Barloy-Hubler F."/>
            <person name="Berlin A."/>
            <person name="Bloomquist R."/>
            <person name="Carleton K.L."/>
            <person name="Conte M.A."/>
            <person name="D'Cotta H."/>
            <person name="Eshel O."/>
            <person name="Gaffney L."/>
            <person name="Galibert F."/>
            <person name="Gante H.F."/>
            <person name="Gnerre S."/>
            <person name="Greuter L."/>
            <person name="Guyon R."/>
            <person name="Haddad N.S."/>
            <person name="Haerty W."/>
            <person name="Harris R.M."/>
            <person name="Hofmann H.A."/>
            <person name="Hourlier T."/>
            <person name="Hulata G."/>
            <person name="Jaffe D.B."/>
            <person name="Lara M."/>
            <person name="Lee A.P."/>
            <person name="MacCallum I."/>
            <person name="Mwaiko S."/>
            <person name="Nikaido M."/>
            <person name="Nishihara H."/>
            <person name="Ozouf-Costaz C."/>
            <person name="Penman D.J."/>
            <person name="Przybylski D."/>
            <person name="Rakotomanga M."/>
            <person name="Renn S.C.P."/>
            <person name="Ribeiro F.J."/>
            <person name="Ron M."/>
            <person name="Salzburger W."/>
            <person name="Sanchez-Pulido L."/>
            <person name="Santos M.E."/>
            <person name="Searle S."/>
            <person name="Sharpe T."/>
            <person name="Swofford R."/>
            <person name="Tan F.J."/>
            <person name="Williams L."/>
            <person name="Young S."/>
            <person name="Yin S."/>
            <person name="Okada N."/>
            <person name="Kocher T.D."/>
            <person name="Miska E.A."/>
            <person name="Lander E.S."/>
            <person name="Venkatesh B."/>
            <person name="Fernald R.D."/>
            <person name="Meyer A."/>
            <person name="Ponting C.P."/>
            <person name="Streelman J.T."/>
            <person name="Lindblad-Toh K."/>
            <person name="Seehausen O."/>
            <person name="Di Palma F."/>
        </authorList>
    </citation>
    <scope>NUCLEOTIDE SEQUENCE</scope>
</reference>
<reference evidence="1" key="2">
    <citation type="submission" date="2025-08" db="UniProtKB">
        <authorList>
            <consortium name="Ensembl"/>
        </authorList>
    </citation>
    <scope>IDENTIFICATION</scope>
</reference>
<reference evidence="1" key="3">
    <citation type="submission" date="2025-09" db="UniProtKB">
        <authorList>
            <consortium name="Ensembl"/>
        </authorList>
    </citation>
    <scope>IDENTIFICATION</scope>
</reference>
<evidence type="ECO:0000313" key="1">
    <source>
        <dbReference type="Ensembl" id="ENSMZEP00005002857.1"/>
    </source>
</evidence>
<protein>
    <submittedName>
        <fullName evidence="1">Uncharacterized protein</fullName>
    </submittedName>
</protein>
<keyword evidence="2" id="KW-1185">Reference proteome</keyword>